<evidence type="ECO:0000313" key="2">
    <source>
        <dbReference type="EMBL" id="TWU04442.1"/>
    </source>
</evidence>
<keyword evidence="1" id="KW-0812">Transmembrane</keyword>
<dbReference type="AlphaFoldDB" id="A0A5C6AZ87"/>
<keyword evidence="1" id="KW-1133">Transmembrane helix</keyword>
<keyword evidence="1" id="KW-0472">Membrane</keyword>
<comment type="caution">
    <text evidence="2">The sequence shown here is derived from an EMBL/GenBank/DDBJ whole genome shotgun (WGS) entry which is preliminary data.</text>
</comment>
<evidence type="ECO:0000256" key="1">
    <source>
        <dbReference type="SAM" id="Phobius"/>
    </source>
</evidence>
<proteinExistence type="predicted"/>
<gene>
    <name evidence="2" type="ORF">Pla52n_24830</name>
</gene>
<evidence type="ECO:0000313" key="3">
    <source>
        <dbReference type="Proteomes" id="UP000320176"/>
    </source>
</evidence>
<protein>
    <submittedName>
        <fullName evidence="2">Uncharacterized protein</fullName>
    </submittedName>
</protein>
<dbReference type="EMBL" id="SJPN01000003">
    <property type="protein sequence ID" value="TWU04442.1"/>
    <property type="molecule type" value="Genomic_DNA"/>
</dbReference>
<organism evidence="2 3">
    <name type="scientific">Stieleria varia</name>
    <dbReference type="NCBI Taxonomy" id="2528005"/>
    <lineage>
        <taxon>Bacteria</taxon>
        <taxon>Pseudomonadati</taxon>
        <taxon>Planctomycetota</taxon>
        <taxon>Planctomycetia</taxon>
        <taxon>Pirellulales</taxon>
        <taxon>Pirellulaceae</taxon>
        <taxon>Stieleria</taxon>
    </lineage>
</organism>
<sequence>MVNGMLVRIEARLLRTIWTLLTMLQGGVFLIHAGRDVLTNGKMATSLALLMANLPRVRILRMTFRRPVPARSVCKKHWTRW</sequence>
<accession>A0A5C6AZ87</accession>
<feature type="transmembrane region" description="Helical" evidence="1">
    <location>
        <begin position="12"/>
        <end position="31"/>
    </location>
</feature>
<reference evidence="2 3" key="1">
    <citation type="submission" date="2019-02" db="EMBL/GenBank/DDBJ databases">
        <title>Deep-cultivation of Planctomycetes and their phenomic and genomic characterization uncovers novel biology.</title>
        <authorList>
            <person name="Wiegand S."/>
            <person name="Jogler M."/>
            <person name="Boedeker C."/>
            <person name="Pinto D."/>
            <person name="Vollmers J."/>
            <person name="Rivas-Marin E."/>
            <person name="Kohn T."/>
            <person name="Peeters S.H."/>
            <person name="Heuer A."/>
            <person name="Rast P."/>
            <person name="Oberbeckmann S."/>
            <person name="Bunk B."/>
            <person name="Jeske O."/>
            <person name="Meyerdierks A."/>
            <person name="Storesund J.E."/>
            <person name="Kallscheuer N."/>
            <person name="Luecker S."/>
            <person name="Lage O.M."/>
            <person name="Pohl T."/>
            <person name="Merkel B.J."/>
            <person name="Hornburger P."/>
            <person name="Mueller R.-W."/>
            <person name="Bruemmer F."/>
            <person name="Labrenz M."/>
            <person name="Spormann A.M."/>
            <person name="Op Den Camp H."/>
            <person name="Overmann J."/>
            <person name="Amann R."/>
            <person name="Jetten M.S.M."/>
            <person name="Mascher T."/>
            <person name="Medema M.H."/>
            <person name="Devos D.P."/>
            <person name="Kaster A.-K."/>
            <person name="Ovreas L."/>
            <person name="Rohde M."/>
            <person name="Galperin M.Y."/>
            <person name="Jogler C."/>
        </authorList>
    </citation>
    <scope>NUCLEOTIDE SEQUENCE [LARGE SCALE GENOMIC DNA]</scope>
    <source>
        <strain evidence="2 3">Pla52n</strain>
    </source>
</reference>
<keyword evidence="3" id="KW-1185">Reference proteome</keyword>
<dbReference type="Proteomes" id="UP000320176">
    <property type="component" value="Unassembled WGS sequence"/>
</dbReference>
<name>A0A5C6AZ87_9BACT</name>